<sequence>MPKKVGAGTSNVSKSIVWDKTTDDTYHHIILKSPLIIMLTPVLTLVASVATVFYSLYIIVSTYLLRHRMKREYGTLPPKKLPQKDPVFGTDVVLQNLDAAKKFGFLALLKKRHAEQGQTFTTNTYLRTTINTCDPKLIQTVLSNQFEDFGMGPLRRKSASPLLGRGIFTTDNETWAHQRALIRPSFIRAQVTDFSIFETHVNQLIQLIARENYTIDLQQLFFRMVLDSNSEYLFGESVGLMSDYASDSAHTFHHALDYAQQGTILRLRLGNLMFAHRDAKFRDSCGIVHAYADKFVKQALEFREHEKLYPMEKKDEYARTKYVFLNELAKDTDNPIMLRDQIVNMLLAARDTTAGLLAFAFFLLARNPRVWDKLRADVLENYTEPLTYDAVMQMTYLRYVLQETLRLFPPIATNSRMANKDCVIPVGGGPDGRSPMFVAKNNVVTYSTFVMHRRPELFGPDAEEFIPERWETLRPGWEYLPFNGGPRVCPGQKFALTESSYTIARLLHAFSGIENLDPTDWREQLTLSLTLNNGVKLLTLSFHAVYLARHAMQVSVPEDYLKDESFEYCILGMWDKVVMAPGLDHRGIECCHKQAAATQ</sequence>
<dbReference type="RefSeq" id="XP_049141245.1">
    <property type="nucleotide sequence ID" value="XM_049284102.1"/>
</dbReference>
<dbReference type="GO" id="GO:0016020">
    <property type="term" value="C:membrane"/>
    <property type="evidence" value="ECO:0007669"/>
    <property type="project" value="UniProtKB-SubCell"/>
</dbReference>
<keyword evidence="11 13" id="KW-0472">Membrane</keyword>
<dbReference type="Proteomes" id="UP000830671">
    <property type="component" value="Chromosome 3"/>
</dbReference>
<evidence type="ECO:0000256" key="2">
    <source>
        <dbReference type="ARBA" id="ARBA00004167"/>
    </source>
</evidence>
<reference evidence="14" key="1">
    <citation type="journal article" date="2021" name="Mol. Plant Microbe Interact.">
        <title>Complete Genome Sequence of the Plant-Pathogenic Fungus Colletotrichum lupini.</title>
        <authorList>
            <person name="Baroncelli R."/>
            <person name="Pensec F."/>
            <person name="Da Lio D."/>
            <person name="Boufleur T."/>
            <person name="Vicente I."/>
            <person name="Sarrocco S."/>
            <person name="Picot A."/>
            <person name="Baraldi E."/>
            <person name="Sukno S."/>
            <person name="Thon M."/>
            <person name="Le Floch G."/>
        </authorList>
    </citation>
    <scope>NUCLEOTIDE SEQUENCE</scope>
    <source>
        <strain evidence="14">IMI 504893</strain>
    </source>
</reference>
<dbReference type="SUPFAM" id="SSF48264">
    <property type="entry name" value="Cytochrome P450"/>
    <property type="match status" value="1"/>
</dbReference>
<dbReference type="PROSITE" id="PS00086">
    <property type="entry name" value="CYTOCHROME_P450"/>
    <property type="match status" value="1"/>
</dbReference>
<dbReference type="PRINTS" id="PR01239">
    <property type="entry name" value="EP450IICYP52"/>
</dbReference>
<dbReference type="GO" id="GO:0005506">
    <property type="term" value="F:iron ion binding"/>
    <property type="evidence" value="ECO:0007669"/>
    <property type="project" value="InterPro"/>
</dbReference>
<dbReference type="InterPro" id="IPR001128">
    <property type="entry name" value="Cyt_P450"/>
</dbReference>
<evidence type="ECO:0000256" key="7">
    <source>
        <dbReference type="ARBA" id="ARBA00022989"/>
    </source>
</evidence>
<evidence type="ECO:0000256" key="5">
    <source>
        <dbReference type="ARBA" id="ARBA00022692"/>
    </source>
</evidence>
<dbReference type="PANTHER" id="PTHR24287:SF1">
    <property type="entry name" value="P450, PUTATIVE (EUROFUNG)-RELATED"/>
    <property type="match status" value="1"/>
</dbReference>
<evidence type="ECO:0000256" key="8">
    <source>
        <dbReference type="ARBA" id="ARBA00023002"/>
    </source>
</evidence>
<evidence type="ECO:0000256" key="11">
    <source>
        <dbReference type="ARBA" id="ARBA00023136"/>
    </source>
</evidence>
<dbReference type="GO" id="GO:0016712">
    <property type="term" value="F:oxidoreductase activity, acting on paired donors, with incorporation or reduction of molecular oxygen, reduced flavin or flavoprotein as one donor, and incorporation of one atom of oxygen"/>
    <property type="evidence" value="ECO:0007669"/>
    <property type="project" value="InterPro"/>
</dbReference>
<keyword evidence="15" id="KW-1185">Reference proteome</keyword>
<keyword evidence="7 13" id="KW-1133">Transmembrane helix</keyword>
<dbReference type="AlphaFoldDB" id="A0A9Q8WDD5"/>
<evidence type="ECO:0000256" key="3">
    <source>
        <dbReference type="ARBA" id="ARBA00010617"/>
    </source>
</evidence>
<dbReference type="InterPro" id="IPR017972">
    <property type="entry name" value="Cyt_P450_CS"/>
</dbReference>
<keyword evidence="4 12" id="KW-0349">Heme</keyword>
<evidence type="ECO:0000256" key="1">
    <source>
        <dbReference type="ARBA" id="ARBA00001971"/>
    </source>
</evidence>
<evidence type="ECO:0000256" key="13">
    <source>
        <dbReference type="SAM" id="Phobius"/>
    </source>
</evidence>
<comment type="similarity">
    <text evidence="3 12">Belongs to the cytochrome P450 family.</text>
</comment>
<name>A0A9Q8WDD5_9PEZI</name>
<evidence type="ECO:0000256" key="10">
    <source>
        <dbReference type="ARBA" id="ARBA00023033"/>
    </source>
</evidence>
<organism evidence="14 15">
    <name type="scientific">Colletotrichum lupini</name>
    <dbReference type="NCBI Taxonomy" id="145971"/>
    <lineage>
        <taxon>Eukaryota</taxon>
        <taxon>Fungi</taxon>
        <taxon>Dikarya</taxon>
        <taxon>Ascomycota</taxon>
        <taxon>Pezizomycotina</taxon>
        <taxon>Sordariomycetes</taxon>
        <taxon>Hypocreomycetidae</taxon>
        <taxon>Glomerellales</taxon>
        <taxon>Glomerellaceae</taxon>
        <taxon>Colletotrichum</taxon>
        <taxon>Colletotrichum acutatum species complex</taxon>
    </lineage>
</organism>
<feature type="transmembrane region" description="Helical" evidence="13">
    <location>
        <begin position="35"/>
        <end position="60"/>
    </location>
</feature>
<comment type="cofactor">
    <cofactor evidence="1">
        <name>heme</name>
        <dbReference type="ChEBI" id="CHEBI:30413"/>
    </cofactor>
</comment>
<evidence type="ECO:0000313" key="15">
    <source>
        <dbReference type="Proteomes" id="UP000830671"/>
    </source>
</evidence>
<keyword evidence="6 12" id="KW-0479">Metal-binding</keyword>
<comment type="subcellular location">
    <subcellularLocation>
        <location evidence="2">Membrane</location>
        <topology evidence="2">Single-pass membrane protein</topology>
    </subcellularLocation>
</comment>
<gene>
    <name evidence="14" type="ORF">CLUP02_05093</name>
</gene>
<evidence type="ECO:0000313" key="14">
    <source>
        <dbReference type="EMBL" id="UQC79613.1"/>
    </source>
</evidence>
<dbReference type="KEGG" id="clup:CLUP02_05093"/>
<dbReference type="PRINTS" id="PR00385">
    <property type="entry name" value="P450"/>
</dbReference>
<dbReference type="PANTHER" id="PTHR24287">
    <property type="entry name" value="P450, PUTATIVE (EUROFUNG)-RELATED"/>
    <property type="match status" value="1"/>
</dbReference>
<dbReference type="Gene3D" id="1.10.630.10">
    <property type="entry name" value="Cytochrome P450"/>
    <property type="match status" value="1"/>
</dbReference>
<keyword evidence="10 12" id="KW-0503">Monooxygenase</keyword>
<accession>A0A9Q8WDD5</accession>
<dbReference type="GO" id="GO:0020037">
    <property type="term" value="F:heme binding"/>
    <property type="evidence" value="ECO:0007669"/>
    <property type="project" value="InterPro"/>
</dbReference>
<evidence type="ECO:0000256" key="12">
    <source>
        <dbReference type="RuleBase" id="RU000461"/>
    </source>
</evidence>
<dbReference type="InterPro" id="IPR002974">
    <property type="entry name" value="Cyt_P450_E_CYP52_ascomycetes"/>
</dbReference>
<dbReference type="InterPro" id="IPR036396">
    <property type="entry name" value="Cyt_P450_sf"/>
</dbReference>
<dbReference type="Pfam" id="PF00067">
    <property type="entry name" value="p450"/>
    <property type="match status" value="1"/>
</dbReference>
<dbReference type="EMBL" id="CP019475">
    <property type="protein sequence ID" value="UQC79613.1"/>
    <property type="molecule type" value="Genomic_DNA"/>
</dbReference>
<keyword evidence="5 13" id="KW-0812">Transmembrane</keyword>
<dbReference type="GeneID" id="73339112"/>
<protein>
    <submittedName>
        <fullName evidence="14">N-alkane-inducible cytochrome P450</fullName>
    </submittedName>
</protein>
<keyword evidence="8 12" id="KW-0560">Oxidoreductase</keyword>
<evidence type="ECO:0000256" key="4">
    <source>
        <dbReference type="ARBA" id="ARBA00022617"/>
    </source>
</evidence>
<evidence type="ECO:0000256" key="9">
    <source>
        <dbReference type="ARBA" id="ARBA00023004"/>
    </source>
</evidence>
<dbReference type="CDD" id="cd11063">
    <property type="entry name" value="CYP52"/>
    <property type="match status" value="1"/>
</dbReference>
<keyword evidence="9 12" id="KW-0408">Iron</keyword>
<evidence type="ECO:0000256" key="6">
    <source>
        <dbReference type="ARBA" id="ARBA00022723"/>
    </source>
</evidence>
<dbReference type="InterPro" id="IPR047146">
    <property type="entry name" value="Cyt_P450_E_CYP52_fungi"/>
</dbReference>
<proteinExistence type="inferred from homology"/>